<evidence type="ECO:0000256" key="4">
    <source>
        <dbReference type="ARBA" id="ARBA00022989"/>
    </source>
</evidence>
<evidence type="ECO:0000256" key="3">
    <source>
        <dbReference type="ARBA" id="ARBA00022692"/>
    </source>
</evidence>
<sequence>MANNLLPARVGDLARAYTFSRLEPVSASAAFGSLVVERFMDGVVLLLFLIIPVYTSGFPSIEALSEGWGAGLLRLAILIVIVVTSVLCLIVVAPRLVINIAGWCGQLLSPEIGTASVKILESFISSIKIMRDAKLLLLGFIWTLVFWTWHALSFWLGMLAFGIDTGFVSAIFTAGVVAFAVALPAAPGFFGTFHAGSDFAIGTVYGVDSADSLAFAFGYHFGGWVPITIIGLYYTWALGLSLGQARSSNSDTSEDEDFTEEH</sequence>
<reference evidence="7" key="1">
    <citation type="submission" date="2018-05" db="EMBL/GenBank/DDBJ databases">
        <authorList>
            <person name="Lanie J.A."/>
            <person name="Ng W.-L."/>
            <person name="Kazmierczak K.M."/>
            <person name="Andrzejewski T.M."/>
            <person name="Davidsen T.M."/>
            <person name="Wayne K.J."/>
            <person name="Tettelin H."/>
            <person name="Glass J.I."/>
            <person name="Rusch D."/>
            <person name="Podicherti R."/>
            <person name="Tsui H.-C.T."/>
            <person name="Winkler M.E."/>
        </authorList>
    </citation>
    <scope>NUCLEOTIDE SEQUENCE</scope>
</reference>
<organism evidence="7">
    <name type="scientific">marine metagenome</name>
    <dbReference type="NCBI Taxonomy" id="408172"/>
    <lineage>
        <taxon>unclassified sequences</taxon>
        <taxon>metagenomes</taxon>
        <taxon>ecological metagenomes</taxon>
    </lineage>
</organism>
<dbReference type="InterPro" id="IPR022791">
    <property type="entry name" value="L-PG_synthase/AglD"/>
</dbReference>
<evidence type="ECO:0000256" key="6">
    <source>
        <dbReference type="SAM" id="Phobius"/>
    </source>
</evidence>
<feature type="transmembrane region" description="Helical" evidence="6">
    <location>
        <begin position="213"/>
        <end position="236"/>
    </location>
</feature>
<keyword evidence="4 6" id="KW-1133">Transmembrane helix</keyword>
<comment type="subcellular location">
    <subcellularLocation>
        <location evidence="1">Cell membrane</location>
        <topology evidence="1">Multi-pass membrane protein</topology>
    </subcellularLocation>
</comment>
<keyword evidence="2" id="KW-1003">Cell membrane</keyword>
<gene>
    <name evidence="7" type="ORF">METZ01_LOCUS4299</name>
</gene>
<feature type="transmembrane region" description="Helical" evidence="6">
    <location>
        <begin position="135"/>
        <end position="161"/>
    </location>
</feature>
<dbReference type="Pfam" id="PF03706">
    <property type="entry name" value="LPG_synthase_TM"/>
    <property type="match status" value="1"/>
</dbReference>
<dbReference type="PANTHER" id="PTHR39087:SF2">
    <property type="entry name" value="UPF0104 MEMBRANE PROTEIN MJ1595"/>
    <property type="match status" value="1"/>
</dbReference>
<accession>A0A381NA93</accession>
<feature type="transmembrane region" description="Helical" evidence="6">
    <location>
        <begin position="73"/>
        <end position="93"/>
    </location>
</feature>
<feature type="transmembrane region" description="Helical" evidence="6">
    <location>
        <begin position="167"/>
        <end position="193"/>
    </location>
</feature>
<dbReference type="NCBIfam" id="TIGR00374">
    <property type="entry name" value="flippase-like domain"/>
    <property type="match status" value="1"/>
</dbReference>
<protein>
    <submittedName>
        <fullName evidence="7">Uncharacterized protein</fullName>
    </submittedName>
</protein>
<feature type="transmembrane region" description="Helical" evidence="6">
    <location>
        <begin position="43"/>
        <end position="61"/>
    </location>
</feature>
<dbReference type="EMBL" id="UINC01000222">
    <property type="protein sequence ID" value="SUZ51445.1"/>
    <property type="molecule type" value="Genomic_DNA"/>
</dbReference>
<evidence type="ECO:0000256" key="2">
    <source>
        <dbReference type="ARBA" id="ARBA00022475"/>
    </source>
</evidence>
<evidence type="ECO:0000256" key="5">
    <source>
        <dbReference type="ARBA" id="ARBA00023136"/>
    </source>
</evidence>
<name>A0A381NA93_9ZZZZ</name>
<keyword evidence="3 6" id="KW-0812">Transmembrane</keyword>
<keyword evidence="5 6" id="KW-0472">Membrane</keyword>
<evidence type="ECO:0000313" key="7">
    <source>
        <dbReference type="EMBL" id="SUZ51445.1"/>
    </source>
</evidence>
<dbReference type="AlphaFoldDB" id="A0A381NA93"/>
<evidence type="ECO:0000256" key="1">
    <source>
        <dbReference type="ARBA" id="ARBA00004651"/>
    </source>
</evidence>
<proteinExistence type="predicted"/>
<dbReference type="PANTHER" id="PTHR39087">
    <property type="entry name" value="UPF0104 MEMBRANE PROTEIN MJ1595"/>
    <property type="match status" value="1"/>
</dbReference>
<dbReference type="GO" id="GO:0005886">
    <property type="term" value="C:plasma membrane"/>
    <property type="evidence" value="ECO:0007669"/>
    <property type="project" value="UniProtKB-SubCell"/>
</dbReference>